<organism evidence="1 2">
    <name type="scientific">Coniosporium uncinatum</name>
    <dbReference type="NCBI Taxonomy" id="93489"/>
    <lineage>
        <taxon>Eukaryota</taxon>
        <taxon>Fungi</taxon>
        <taxon>Dikarya</taxon>
        <taxon>Ascomycota</taxon>
        <taxon>Pezizomycotina</taxon>
        <taxon>Dothideomycetes</taxon>
        <taxon>Dothideomycetes incertae sedis</taxon>
        <taxon>Coniosporium</taxon>
    </lineage>
</organism>
<proteinExistence type="predicted"/>
<dbReference type="Proteomes" id="UP001186974">
    <property type="component" value="Unassembled WGS sequence"/>
</dbReference>
<comment type="caution">
    <text evidence="1">The sequence shown here is derived from an EMBL/GenBank/DDBJ whole genome shotgun (WGS) entry which is preliminary data.</text>
</comment>
<dbReference type="EMBL" id="JAWDJW010000814">
    <property type="protein sequence ID" value="KAK3079977.1"/>
    <property type="molecule type" value="Genomic_DNA"/>
</dbReference>
<evidence type="ECO:0000313" key="1">
    <source>
        <dbReference type="EMBL" id="KAK3079977.1"/>
    </source>
</evidence>
<accession>A0ACC3DT66</accession>
<reference evidence="1" key="1">
    <citation type="submission" date="2024-09" db="EMBL/GenBank/DDBJ databases">
        <title>Black Yeasts Isolated from many extreme environments.</title>
        <authorList>
            <person name="Coleine C."/>
            <person name="Stajich J.E."/>
            <person name="Selbmann L."/>
        </authorList>
    </citation>
    <scope>NUCLEOTIDE SEQUENCE</scope>
    <source>
        <strain evidence="1">CCFEE 5737</strain>
    </source>
</reference>
<protein>
    <submittedName>
        <fullName evidence="1">Uncharacterized protein</fullName>
    </submittedName>
</protein>
<evidence type="ECO:0000313" key="2">
    <source>
        <dbReference type="Proteomes" id="UP001186974"/>
    </source>
</evidence>
<sequence>MVWEAKLDQNLKPSSLANREQRLKFISSKYSDRIYVQPLGSGTLSHYHTPDEMLLASVKKNDIQNVNYALALKANANAHDRSRSTHAVHLALAAADPASPASAVSASGSPKGSGSNTPPTTSSRKPFAIAELLLINGAELPTQPAPFPLSTSARLYLEQKAAARAGTAASQTPLQVPVFREPAGRASAEGDALTALPDIRAGNGSTPGERAREREKLLKRGNSGARLVKSHGS</sequence>
<keyword evidence="2" id="KW-1185">Reference proteome</keyword>
<name>A0ACC3DT66_9PEZI</name>
<gene>
    <name evidence="1" type="ORF">LTS18_003451</name>
</gene>